<dbReference type="EMBL" id="RJJE01000010">
    <property type="protein sequence ID" value="RNI28926.1"/>
    <property type="molecule type" value="Genomic_DNA"/>
</dbReference>
<reference evidence="2 3" key="1">
    <citation type="submission" date="2018-11" db="EMBL/GenBank/DDBJ databases">
        <title>Rufibacter latericius sp. nov., isolated from water in Baiyang Lake.</title>
        <authorList>
            <person name="Yang Y."/>
        </authorList>
    </citation>
    <scope>NUCLEOTIDE SEQUENCE [LARGE SCALE GENOMIC DNA]</scope>
    <source>
        <strain evidence="2 3">MCC P1</strain>
    </source>
</reference>
<keyword evidence="1" id="KW-0732">Signal</keyword>
<gene>
    <name evidence="2" type="ORF">EFA69_12695</name>
</gene>
<comment type="caution">
    <text evidence="2">The sequence shown here is derived from an EMBL/GenBank/DDBJ whole genome shotgun (WGS) entry which is preliminary data.</text>
</comment>
<accession>A0A3M9MTT0</accession>
<feature type="signal peptide" evidence="1">
    <location>
        <begin position="1"/>
        <end position="22"/>
    </location>
</feature>
<dbReference type="AlphaFoldDB" id="A0A3M9MTT0"/>
<name>A0A3M9MTT0_9BACT</name>
<keyword evidence="3" id="KW-1185">Reference proteome</keyword>
<feature type="non-terminal residue" evidence="2">
    <location>
        <position position="64"/>
    </location>
</feature>
<organism evidence="2 3">
    <name type="scientific">Rufibacter immobilis</name>
    <dbReference type="NCBI Taxonomy" id="1348778"/>
    <lineage>
        <taxon>Bacteria</taxon>
        <taxon>Pseudomonadati</taxon>
        <taxon>Bacteroidota</taxon>
        <taxon>Cytophagia</taxon>
        <taxon>Cytophagales</taxon>
        <taxon>Hymenobacteraceae</taxon>
        <taxon>Rufibacter</taxon>
    </lineage>
</organism>
<evidence type="ECO:0000313" key="2">
    <source>
        <dbReference type="EMBL" id="RNI28926.1"/>
    </source>
</evidence>
<dbReference type="PROSITE" id="PS51257">
    <property type="entry name" value="PROKAR_LIPOPROTEIN"/>
    <property type="match status" value="1"/>
</dbReference>
<sequence>MKSNNFKKAVSFFALASVFSMAGCQKDELLEETATAPMAPAAVSNAVDGKYIVVMKDGNLSSTQ</sequence>
<dbReference type="OrthoDB" id="9798386at2"/>
<dbReference type="Proteomes" id="UP000271010">
    <property type="component" value="Unassembled WGS sequence"/>
</dbReference>
<evidence type="ECO:0000256" key="1">
    <source>
        <dbReference type="SAM" id="SignalP"/>
    </source>
</evidence>
<proteinExistence type="predicted"/>
<evidence type="ECO:0000313" key="3">
    <source>
        <dbReference type="Proteomes" id="UP000271010"/>
    </source>
</evidence>
<feature type="chain" id="PRO_5018143758" evidence="1">
    <location>
        <begin position="23"/>
        <end position="64"/>
    </location>
</feature>
<protein>
    <submittedName>
        <fullName evidence="2">Uncharacterized protein</fullName>
    </submittedName>
</protein>